<feature type="chain" id="PRO_5030920243" description="PEP-CTERM sorting domain-containing protein" evidence="1">
    <location>
        <begin position="24"/>
        <end position="277"/>
    </location>
</feature>
<dbReference type="RefSeq" id="WP_185693229.1">
    <property type="nucleotide sequence ID" value="NZ_JACHVA010000101.1"/>
</dbReference>
<gene>
    <name evidence="2" type="ORF">H5P30_12325</name>
</gene>
<keyword evidence="3" id="KW-1185">Reference proteome</keyword>
<dbReference type="EMBL" id="JACHVA010000101">
    <property type="protein sequence ID" value="MBC2602562.1"/>
    <property type="molecule type" value="Genomic_DNA"/>
</dbReference>
<protein>
    <recommendedName>
        <fullName evidence="4">PEP-CTERM sorting domain-containing protein</fullName>
    </recommendedName>
</protein>
<dbReference type="Proteomes" id="UP000525652">
    <property type="component" value="Unassembled WGS sequence"/>
</dbReference>
<dbReference type="AlphaFoldDB" id="A0A7X1AYZ8"/>
<reference evidence="2 3" key="1">
    <citation type="submission" date="2020-07" db="EMBL/GenBank/DDBJ databases">
        <authorList>
            <person name="Feng X."/>
        </authorList>
    </citation>
    <scope>NUCLEOTIDE SEQUENCE [LARGE SCALE GENOMIC DNA]</scope>
    <source>
        <strain evidence="2 3">JCM14086</strain>
    </source>
</reference>
<keyword evidence="1" id="KW-0732">Signal</keyword>
<sequence length="277" mass="29819">MKKFPSLCLSVSALSLFAVSLSAAVFDSFESYPTGTLNGSNGGEGWTDAWSSSLNSAQVAELSLSYSSGDINISDGDQVMQQGLSASTDNTANQTNRSFDAYSAGSDTLYMSFLIQSPTLEGNDYFSVWLNQDQDFGVIIRNGDIRSVAPNQSEKSSGVTLTNNQTFLLIVKVSSSGTTAGTFFDQNEIYINPTSLTEPLSPSISSTTDSSTISSIDTFGVRYALFEANTDVAYVDRVTISDNWADAVSPIPEMNHSALFLSLVPISWLLISRRTKK</sequence>
<evidence type="ECO:0008006" key="4">
    <source>
        <dbReference type="Google" id="ProtNLM"/>
    </source>
</evidence>
<evidence type="ECO:0000313" key="3">
    <source>
        <dbReference type="Proteomes" id="UP000525652"/>
    </source>
</evidence>
<feature type="signal peptide" evidence="1">
    <location>
        <begin position="1"/>
        <end position="23"/>
    </location>
</feature>
<accession>A0A7X1AYZ8</accession>
<evidence type="ECO:0000313" key="2">
    <source>
        <dbReference type="EMBL" id="MBC2602562.1"/>
    </source>
</evidence>
<comment type="caution">
    <text evidence="2">The sequence shown here is derived from an EMBL/GenBank/DDBJ whole genome shotgun (WGS) entry which is preliminary data.</text>
</comment>
<evidence type="ECO:0000256" key="1">
    <source>
        <dbReference type="SAM" id="SignalP"/>
    </source>
</evidence>
<organism evidence="2 3">
    <name type="scientific">Puniceicoccus vermicola</name>
    <dbReference type="NCBI Taxonomy" id="388746"/>
    <lineage>
        <taxon>Bacteria</taxon>
        <taxon>Pseudomonadati</taxon>
        <taxon>Verrucomicrobiota</taxon>
        <taxon>Opitutia</taxon>
        <taxon>Puniceicoccales</taxon>
        <taxon>Puniceicoccaceae</taxon>
        <taxon>Puniceicoccus</taxon>
    </lineage>
</organism>
<proteinExistence type="predicted"/>
<name>A0A7X1AYZ8_9BACT</name>